<dbReference type="EMBL" id="CP053418">
    <property type="protein sequence ID" value="QJW83735.1"/>
    <property type="molecule type" value="Genomic_DNA"/>
</dbReference>
<name>A0ABX6P2T5_9BURK</name>
<evidence type="ECO:0000259" key="3">
    <source>
        <dbReference type="Pfam" id="PF05229"/>
    </source>
</evidence>
<feature type="domain" description="Spore coat protein U/FanG" evidence="3">
    <location>
        <begin position="23"/>
        <end position="92"/>
    </location>
</feature>
<reference evidence="4 5" key="1">
    <citation type="submission" date="2020-05" db="EMBL/GenBank/DDBJ databases">
        <title>Ramlibacter rhizophilus sp. nov., isolated from rhizosphere soil of national flower Mugunghwa from South Korea.</title>
        <authorList>
            <person name="Zheng-Fei Y."/>
            <person name="Huan T."/>
        </authorList>
    </citation>
    <scope>NUCLEOTIDE SEQUENCE [LARGE SCALE GENOMIC DNA]</scope>
    <source>
        <strain evidence="4 5">H242</strain>
    </source>
</reference>
<evidence type="ECO:0000313" key="4">
    <source>
        <dbReference type="EMBL" id="QJW83735.1"/>
    </source>
</evidence>
<keyword evidence="2" id="KW-0732">Signal</keyword>
<sequence>MSKKILIALGFAAAAFGASAQVTGNVTVSASVSAACRVTTTSAMAFGVYSPLSGAATDASGSVSVACVKGSVPVLGLNTGANASGSQRRMTVGGNFPGLRRLPADQQRRRRHLRVHDGLDHRPDRHRRTQHRRPQVQHLRPHPGQRGRPRRQLPDTLVVTVTF</sequence>
<evidence type="ECO:0000313" key="5">
    <source>
        <dbReference type="Proteomes" id="UP000500826"/>
    </source>
</evidence>
<evidence type="ECO:0000256" key="2">
    <source>
        <dbReference type="SAM" id="SignalP"/>
    </source>
</evidence>
<keyword evidence="4" id="KW-0167">Capsid protein</keyword>
<accession>A0ABX6P2T5</accession>
<dbReference type="PANTHER" id="PTHR37089">
    <property type="entry name" value="PROTEIN U-RELATED"/>
    <property type="match status" value="1"/>
</dbReference>
<feature type="chain" id="PRO_5045265478" evidence="2">
    <location>
        <begin position="21"/>
        <end position="163"/>
    </location>
</feature>
<gene>
    <name evidence="4" type="ORF">HK414_06010</name>
</gene>
<proteinExistence type="predicted"/>
<dbReference type="InterPro" id="IPR053167">
    <property type="entry name" value="Spore_coat_component"/>
</dbReference>
<protein>
    <submittedName>
        <fullName evidence="4">Spore coat protein U domain-containing protein</fullName>
    </submittedName>
</protein>
<keyword evidence="4" id="KW-0946">Virion</keyword>
<feature type="compositionally biased region" description="Basic residues" evidence="1">
    <location>
        <begin position="124"/>
        <end position="151"/>
    </location>
</feature>
<keyword evidence="5" id="KW-1185">Reference proteome</keyword>
<dbReference type="InterPro" id="IPR007893">
    <property type="entry name" value="Spore_coat_U/FanG"/>
</dbReference>
<dbReference type="Proteomes" id="UP000500826">
    <property type="component" value="Chromosome"/>
</dbReference>
<reference evidence="4 5" key="2">
    <citation type="submission" date="2020-05" db="EMBL/GenBank/DDBJ databases">
        <authorList>
            <person name="Khan S.A."/>
            <person name="Jeon C.O."/>
            <person name="Chun B.H."/>
        </authorList>
    </citation>
    <scope>NUCLEOTIDE SEQUENCE [LARGE SCALE GENOMIC DNA]</scope>
    <source>
        <strain evidence="4 5">H242</strain>
    </source>
</reference>
<feature type="signal peptide" evidence="2">
    <location>
        <begin position="1"/>
        <end position="20"/>
    </location>
</feature>
<organism evidence="4 5">
    <name type="scientific">Ramlibacter terrae</name>
    <dbReference type="NCBI Taxonomy" id="2732511"/>
    <lineage>
        <taxon>Bacteria</taxon>
        <taxon>Pseudomonadati</taxon>
        <taxon>Pseudomonadota</taxon>
        <taxon>Betaproteobacteria</taxon>
        <taxon>Burkholderiales</taxon>
        <taxon>Comamonadaceae</taxon>
        <taxon>Ramlibacter</taxon>
    </lineage>
</organism>
<evidence type="ECO:0000256" key="1">
    <source>
        <dbReference type="SAM" id="MobiDB-lite"/>
    </source>
</evidence>
<feature type="region of interest" description="Disordered" evidence="1">
    <location>
        <begin position="96"/>
        <end position="163"/>
    </location>
</feature>
<dbReference type="Pfam" id="PF05229">
    <property type="entry name" value="SCPU"/>
    <property type="match status" value="1"/>
</dbReference>
<dbReference type="PANTHER" id="PTHR37089:SF4">
    <property type="entry name" value="EXPORTED PROTEIN"/>
    <property type="match status" value="1"/>
</dbReference>